<reference evidence="1 2" key="1">
    <citation type="submission" date="2023-02" db="EMBL/GenBank/DDBJ databases">
        <title>LHISI_Scaffold_Assembly.</title>
        <authorList>
            <person name="Stuart O.P."/>
            <person name="Cleave R."/>
            <person name="Magrath M.J.L."/>
            <person name="Mikheyev A.S."/>
        </authorList>
    </citation>
    <scope>NUCLEOTIDE SEQUENCE [LARGE SCALE GENOMIC DNA]</scope>
    <source>
        <strain evidence="1">Daus_M_001</strain>
        <tissue evidence="1">Leg muscle</tissue>
    </source>
</reference>
<evidence type="ECO:0000313" key="2">
    <source>
        <dbReference type="Proteomes" id="UP001159363"/>
    </source>
</evidence>
<gene>
    <name evidence="1" type="ORF">PR048_033569</name>
</gene>
<keyword evidence="2" id="KW-1185">Reference proteome</keyword>
<accession>A0ABQ9G0P0</accession>
<proteinExistence type="predicted"/>
<comment type="caution">
    <text evidence="1">The sequence shown here is derived from an EMBL/GenBank/DDBJ whole genome shotgun (WGS) entry which is preliminary data.</text>
</comment>
<organism evidence="1 2">
    <name type="scientific">Dryococelus australis</name>
    <dbReference type="NCBI Taxonomy" id="614101"/>
    <lineage>
        <taxon>Eukaryota</taxon>
        <taxon>Metazoa</taxon>
        <taxon>Ecdysozoa</taxon>
        <taxon>Arthropoda</taxon>
        <taxon>Hexapoda</taxon>
        <taxon>Insecta</taxon>
        <taxon>Pterygota</taxon>
        <taxon>Neoptera</taxon>
        <taxon>Polyneoptera</taxon>
        <taxon>Phasmatodea</taxon>
        <taxon>Verophasmatodea</taxon>
        <taxon>Anareolatae</taxon>
        <taxon>Phasmatidae</taxon>
        <taxon>Eurycanthinae</taxon>
        <taxon>Dryococelus</taxon>
    </lineage>
</organism>
<sequence length="241" mass="25745">MSLHKGVPGSTLQAAGRGGTVVRLLASHLGEPGWIPGGVVPAFSRVGIMSDNAAGGRIFPGVSRFPGSYIPALLHSRLASSPSALKTSILKAAQISSLTHSVFMLKISGVAGRVFERTLFQRRRRTRVLEDLLPAASLDACSRGPASSGVAGRVFERTRFQRRRWTRVLEDPLPAASLDACSRGPASSGVAGRVWPPCQQKGSPILEYEYWLSCSRYLSFPSTLNPHAGGLHSEGRNSGKE</sequence>
<dbReference type="Proteomes" id="UP001159363">
    <property type="component" value="Chromosome 16"/>
</dbReference>
<name>A0ABQ9G0P0_9NEOP</name>
<dbReference type="EMBL" id="JARBHB010000017">
    <property type="protein sequence ID" value="KAJ8866045.1"/>
    <property type="molecule type" value="Genomic_DNA"/>
</dbReference>
<protein>
    <submittedName>
        <fullName evidence="1">Uncharacterized protein</fullName>
    </submittedName>
</protein>
<evidence type="ECO:0000313" key="1">
    <source>
        <dbReference type="EMBL" id="KAJ8866045.1"/>
    </source>
</evidence>